<dbReference type="InterPro" id="IPR048899">
    <property type="entry name" value="NMD_SH3"/>
</dbReference>
<dbReference type="PANTHER" id="PTHR12746:SF2">
    <property type="entry name" value="60S RIBOSOMAL EXPORT PROTEIN NMD3"/>
    <property type="match status" value="1"/>
</dbReference>
<evidence type="ECO:0000256" key="3">
    <source>
        <dbReference type="ARBA" id="ARBA00022448"/>
    </source>
</evidence>
<dbReference type="PANTHER" id="PTHR12746">
    <property type="entry name" value="NONSENSE-MEDIATED MRNA DECAY PROTEIN 3"/>
    <property type="match status" value="1"/>
</dbReference>
<sequence length="507" mass="57825">MDVDTPMAMTAPQADSEQSVPTTLCYNCGAPLAGSTLCNDCMKTSVDISEGIQREAVLNFCRDCERWLLPPASWTVAAPESRELMALCLKKLKRLNKVRVVDASFIWTEPHSRRIKLKLTIQDSVANEVILQQTFEVVYVVMYQQCPDCQKSYTQNHWRASVQVRQSVLHKRTFLHLEQLILKHNAHNDTTNIKEARNGVDFFFAQRNHAEGFIDFLHTAVPVEVTKSQQLISEDIHTSTKSYKFTYSVKIVPVCKDDLVALPIKLARQLGNISPLLLCNRIGTSISFLDPSTLQVAELNSKIYWRAPFTSLAEAKDLVEFIVLDVEPTGYSNGKWHLAEATVARASDFSGDKQYFARTYLGNIIHPGDSVLGYMLTGANFNNPEFDQIEQSKAFGSRIPDVMLVKKYYPRRQKKNKRNWKLKRLAVGESDLLPTDHEKERVENDFEMFLRDVEEDAELRATLALYRNKKKDDEMSIAETDMTDGEVPKIDMDELLDDFDDLDIHDN</sequence>
<comment type="function">
    <text evidence="7">Acts as an adapter for the XPO1/CRM1-mediated export of the 60S ribosomal subunit.</text>
</comment>
<dbReference type="GO" id="GO:0005634">
    <property type="term" value="C:nucleus"/>
    <property type="evidence" value="ECO:0007669"/>
    <property type="project" value="UniProtKB-SubCell"/>
</dbReference>
<dbReference type="VEuPathDB" id="FungiDB:P175DRAFT_0466071"/>
<keyword evidence="3 7" id="KW-0813">Transport</keyword>
<evidence type="ECO:0000259" key="9">
    <source>
        <dbReference type="Pfam" id="PF21192"/>
    </source>
</evidence>
<reference evidence="11 12" key="1">
    <citation type="submission" date="2015-02" db="EMBL/GenBank/DDBJ databases">
        <title>Draft Genome Sequences of Two Closely-Related Aflatoxigenic Aspergillus Species Obtained from the Cote d'Ivoire.</title>
        <authorList>
            <person name="Moore G.G."/>
            <person name="Beltz S.B."/>
            <person name="Mack B.M."/>
        </authorList>
    </citation>
    <scope>NUCLEOTIDE SEQUENCE [LARGE SCALE GENOMIC DNA]</scope>
    <source>
        <strain evidence="11 12">SRRC1432</strain>
    </source>
</reference>
<evidence type="ECO:0000259" key="10">
    <source>
        <dbReference type="Pfam" id="PF21193"/>
    </source>
</evidence>
<dbReference type="Proteomes" id="UP000034947">
    <property type="component" value="Unassembled WGS sequence"/>
</dbReference>
<dbReference type="InterPro" id="IPR048898">
    <property type="entry name" value="OB_NMD3"/>
</dbReference>
<dbReference type="GO" id="GO:0043023">
    <property type="term" value="F:ribosomal large subunit binding"/>
    <property type="evidence" value="ECO:0007669"/>
    <property type="project" value="InterPro"/>
</dbReference>
<dbReference type="GO" id="GO:0015031">
    <property type="term" value="P:protein transport"/>
    <property type="evidence" value="ECO:0007669"/>
    <property type="project" value="UniProtKB-KW"/>
</dbReference>
<dbReference type="Pfam" id="PF21193">
    <property type="entry name" value="NMD_SH3"/>
    <property type="match status" value="1"/>
</dbReference>
<evidence type="ECO:0000256" key="4">
    <source>
        <dbReference type="ARBA" id="ARBA00022490"/>
    </source>
</evidence>
<feature type="domain" description="60S ribosomal export protein NMD3 OB-fold" evidence="9">
    <location>
        <begin position="318"/>
        <end position="407"/>
    </location>
</feature>
<dbReference type="OrthoDB" id="203821at2759"/>
<keyword evidence="5 7" id="KW-0653">Protein transport</keyword>
<keyword evidence="12" id="KW-1185">Reference proteome</keyword>
<comment type="caution">
    <text evidence="11">The sequence shown here is derived from an EMBL/GenBank/DDBJ whole genome shotgun (WGS) entry which is preliminary data.</text>
</comment>
<dbReference type="GO" id="GO:0005737">
    <property type="term" value="C:cytoplasm"/>
    <property type="evidence" value="ECO:0007669"/>
    <property type="project" value="UniProtKB-SubCell"/>
</dbReference>
<gene>
    <name evidence="11" type="ORF">AOCH_001377</name>
</gene>
<dbReference type="InterPro" id="IPR007064">
    <property type="entry name" value="Nmd3_N"/>
</dbReference>
<evidence type="ECO:0000256" key="6">
    <source>
        <dbReference type="ARBA" id="ARBA00023242"/>
    </source>
</evidence>
<evidence type="ECO:0000256" key="2">
    <source>
        <dbReference type="ARBA" id="ARBA00017035"/>
    </source>
</evidence>
<evidence type="ECO:0000256" key="7">
    <source>
        <dbReference type="RuleBase" id="RU364108"/>
    </source>
</evidence>
<dbReference type="Pfam" id="PF21192">
    <property type="entry name" value="OB_NMD3"/>
    <property type="match status" value="1"/>
</dbReference>
<proteinExistence type="inferred from homology"/>
<keyword evidence="6 7" id="KW-0539">Nucleus</keyword>
<evidence type="ECO:0000256" key="1">
    <source>
        <dbReference type="ARBA" id="ARBA00009794"/>
    </source>
</evidence>
<evidence type="ECO:0000259" key="8">
    <source>
        <dbReference type="Pfam" id="PF04981"/>
    </source>
</evidence>
<evidence type="ECO:0000313" key="11">
    <source>
        <dbReference type="EMBL" id="KKK16292.1"/>
    </source>
</evidence>
<feature type="domain" description="60S ribosomal export protein NMD3 SH3" evidence="10">
    <location>
        <begin position="254"/>
        <end position="301"/>
    </location>
</feature>
<name>A0A0F8WY69_9EURO</name>
<dbReference type="Pfam" id="PF04981">
    <property type="entry name" value="NMD3"/>
    <property type="match status" value="1"/>
</dbReference>
<evidence type="ECO:0000313" key="12">
    <source>
        <dbReference type="Proteomes" id="UP000034947"/>
    </source>
</evidence>
<dbReference type="GO" id="GO:0000055">
    <property type="term" value="P:ribosomal large subunit export from nucleus"/>
    <property type="evidence" value="ECO:0007669"/>
    <property type="project" value="TreeGrafter"/>
</dbReference>
<organism evidence="11 12">
    <name type="scientific">Aspergillus ochraceoroseus</name>
    <dbReference type="NCBI Taxonomy" id="138278"/>
    <lineage>
        <taxon>Eukaryota</taxon>
        <taxon>Fungi</taxon>
        <taxon>Dikarya</taxon>
        <taxon>Ascomycota</taxon>
        <taxon>Pezizomycotina</taxon>
        <taxon>Eurotiomycetes</taxon>
        <taxon>Eurotiomycetidae</taxon>
        <taxon>Eurotiales</taxon>
        <taxon>Aspergillaceae</taxon>
        <taxon>Aspergillus</taxon>
        <taxon>Aspergillus subgen. Nidulantes</taxon>
    </lineage>
</organism>
<keyword evidence="4 7" id="KW-0963">Cytoplasm</keyword>
<dbReference type="EMBL" id="JYKN01002462">
    <property type="protein sequence ID" value="KKK16292.1"/>
    <property type="molecule type" value="Genomic_DNA"/>
</dbReference>
<protein>
    <recommendedName>
        <fullName evidence="2 7">60S ribosomal export protein NMD3</fullName>
    </recommendedName>
</protein>
<comment type="similarity">
    <text evidence="1 7">Belongs to the NMD3 family.</text>
</comment>
<evidence type="ECO:0000256" key="5">
    <source>
        <dbReference type="ARBA" id="ARBA00022927"/>
    </source>
</evidence>
<feature type="domain" description="Nmd3 N-terminal" evidence="8">
    <location>
        <begin position="25"/>
        <end position="251"/>
    </location>
</feature>
<dbReference type="AlphaFoldDB" id="A0A0F8WY69"/>
<comment type="subcellular location">
    <subcellularLocation>
        <location evidence="7">Cytoplasm</location>
    </subcellularLocation>
    <subcellularLocation>
        <location evidence="7">Nucleus</location>
    </subcellularLocation>
</comment>
<accession>A0A0F8WY69</accession>
<dbReference type="InterPro" id="IPR039768">
    <property type="entry name" value="Nmd3"/>
</dbReference>